<dbReference type="Gene3D" id="2.60.40.230">
    <property type="entry name" value="Neocarzinostatin-like"/>
    <property type="match status" value="1"/>
</dbReference>
<gene>
    <name evidence="3" type="ORF">UFOPK1446_00334</name>
</gene>
<feature type="region of interest" description="Disordered" evidence="1">
    <location>
        <begin position="171"/>
        <end position="207"/>
    </location>
</feature>
<name>A0A6J6BLK1_9ZZZZ</name>
<organism evidence="3">
    <name type="scientific">freshwater metagenome</name>
    <dbReference type="NCBI Taxonomy" id="449393"/>
    <lineage>
        <taxon>unclassified sequences</taxon>
        <taxon>metagenomes</taxon>
        <taxon>ecological metagenomes</taxon>
    </lineage>
</organism>
<reference evidence="3" key="1">
    <citation type="submission" date="2020-05" db="EMBL/GenBank/DDBJ databases">
        <authorList>
            <person name="Chiriac C."/>
            <person name="Salcher M."/>
            <person name="Ghai R."/>
            <person name="Kavagutti S V."/>
        </authorList>
    </citation>
    <scope>NUCLEOTIDE SEQUENCE</scope>
</reference>
<dbReference type="SUPFAM" id="SSF49319">
    <property type="entry name" value="Actinoxanthin-like"/>
    <property type="match status" value="1"/>
</dbReference>
<keyword evidence="2" id="KW-0812">Transmembrane</keyword>
<dbReference type="InterPro" id="IPR006311">
    <property type="entry name" value="TAT_signal"/>
</dbReference>
<protein>
    <submittedName>
        <fullName evidence="3">Unannotated protein</fullName>
    </submittedName>
</protein>
<feature type="transmembrane region" description="Helical" evidence="2">
    <location>
        <begin position="213"/>
        <end position="230"/>
    </location>
</feature>
<evidence type="ECO:0000256" key="2">
    <source>
        <dbReference type="SAM" id="Phobius"/>
    </source>
</evidence>
<evidence type="ECO:0000313" key="3">
    <source>
        <dbReference type="EMBL" id="CAB4539585.1"/>
    </source>
</evidence>
<dbReference type="EMBL" id="CAEZSO010000047">
    <property type="protein sequence ID" value="CAB4539585.1"/>
    <property type="molecule type" value="Genomic_DNA"/>
</dbReference>
<feature type="compositionally biased region" description="Low complexity" evidence="1">
    <location>
        <begin position="171"/>
        <end position="200"/>
    </location>
</feature>
<dbReference type="InterPro" id="IPR027273">
    <property type="entry name" value="Neocarzinostatin-like"/>
</dbReference>
<proteinExistence type="predicted"/>
<keyword evidence="2" id="KW-1133">Transmembrane helix</keyword>
<dbReference type="PROSITE" id="PS51318">
    <property type="entry name" value="TAT"/>
    <property type="match status" value="1"/>
</dbReference>
<evidence type="ECO:0000256" key="1">
    <source>
        <dbReference type="SAM" id="MobiDB-lite"/>
    </source>
</evidence>
<sequence length="239" mass="23559">MTSVRRIFLASGAVALAASALLVPSAAFADDAVATTEATVAPQNLGNRAFTVSPKGPYVGGEKLTIKVSGYNPGELIVIMTCPENVWPGGAGGTAPGAGCAPFTAVGKGSWFGTVDGSGKTTQTIPVVKGTLLSTSYKCAASTPCEIVVASTDSTGIPAKNPTPYVMNFKTSSTSSSSGSSSSSNSSSSSSSSSSSGGSNLANTGPGDAPRNALAGLGLLVMGAVLVAATRPRKAMTQI</sequence>
<keyword evidence="2" id="KW-0472">Membrane</keyword>
<dbReference type="AlphaFoldDB" id="A0A6J6BLK1"/>
<accession>A0A6J6BLK1</accession>